<evidence type="ECO:0000256" key="1">
    <source>
        <dbReference type="SAM" id="Phobius"/>
    </source>
</evidence>
<keyword evidence="3" id="KW-1185">Reference proteome</keyword>
<gene>
    <name evidence="2" type="ORF">GCM10010470_06830</name>
</gene>
<evidence type="ECO:0000313" key="2">
    <source>
        <dbReference type="EMBL" id="GAA2776738.1"/>
    </source>
</evidence>
<feature type="transmembrane region" description="Helical" evidence="1">
    <location>
        <begin position="16"/>
        <end position="40"/>
    </location>
</feature>
<protein>
    <submittedName>
        <fullName evidence="2">Uncharacterized protein</fullName>
    </submittedName>
</protein>
<accession>A0ABN3V3X8</accession>
<keyword evidence="1" id="KW-1133">Transmembrane helix</keyword>
<reference evidence="2 3" key="1">
    <citation type="journal article" date="2019" name="Int. J. Syst. Evol. Microbiol.">
        <title>The Global Catalogue of Microorganisms (GCM) 10K type strain sequencing project: providing services to taxonomists for standard genome sequencing and annotation.</title>
        <authorList>
            <consortium name="The Broad Institute Genomics Platform"/>
            <consortium name="The Broad Institute Genome Sequencing Center for Infectious Disease"/>
            <person name="Wu L."/>
            <person name="Ma J."/>
        </authorList>
    </citation>
    <scope>NUCLEOTIDE SEQUENCE [LARGE SCALE GENOMIC DNA]</scope>
    <source>
        <strain evidence="2 3">JCM 9383</strain>
    </source>
</reference>
<sequence>MIGALLRGDFAAALDFNAFGLLVVLPLAAVLLIAGARVELGRAARMWPSGRTGLLAAVALGVAIVAWAVVRNLPGAEVLLA</sequence>
<dbReference type="EMBL" id="BAAAUX010000003">
    <property type="protein sequence ID" value="GAA2776738.1"/>
    <property type="molecule type" value="Genomic_DNA"/>
</dbReference>
<evidence type="ECO:0000313" key="3">
    <source>
        <dbReference type="Proteomes" id="UP001500979"/>
    </source>
</evidence>
<proteinExistence type="predicted"/>
<organism evidence="2 3">
    <name type="scientific">Saccharopolyspora taberi</name>
    <dbReference type="NCBI Taxonomy" id="60895"/>
    <lineage>
        <taxon>Bacteria</taxon>
        <taxon>Bacillati</taxon>
        <taxon>Actinomycetota</taxon>
        <taxon>Actinomycetes</taxon>
        <taxon>Pseudonocardiales</taxon>
        <taxon>Pseudonocardiaceae</taxon>
        <taxon>Saccharopolyspora</taxon>
    </lineage>
</organism>
<comment type="caution">
    <text evidence="2">The sequence shown here is derived from an EMBL/GenBank/DDBJ whole genome shotgun (WGS) entry which is preliminary data.</text>
</comment>
<feature type="transmembrane region" description="Helical" evidence="1">
    <location>
        <begin position="52"/>
        <end position="70"/>
    </location>
</feature>
<keyword evidence="1" id="KW-0472">Membrane</keyword>
<name>A0ABN3V3X8_9PSEU</name>
<dbReference type="Proteomes" id="UP001500979">
    <property type="component" value="Unassembled WGS sequence"/>
</dbReference>
<keyword evidence="1" id="KW-0812">Transmembrane</keyword>